<dbReference type="PRINTS" id="PR00465">
    <property type="entry name" value="EP450IV"/>
</dbReference>
<dbReference type="AlphaFoldDB" id="A0A6A5X989"/>
<keyword evidence="6" id="KW-0503">Monooxygenase</keyword>
<evidence type="ECO:0000313" key="8">
    <source>
        <dbReference type="Proteomes" id="UP000799778"/>
    </source>
</evidence>
<keyword evidence="4 5" id="KW-0408">Iron</keyword>
<dbReference type="EMBL" id="ML978078">
    <property type="protein sequence ID" value="KAF2009522.1"/>
    <property type="molecule type" value="Genomic_DNA"/>
</dbReference>
<gene>
    <name evidence="7" type="ORF">BU24DRAFT_357961</name>
</gene>
<keyword evidence="6" id="KW-0560">Oxidoreductase</keyword>
<dbReference type="CDD" id="cd11040">
    <property type="entry name" value="CYP7_CYP8-like"/>
    <property type="match status" value="1"/>
</dbReference>
<proteinExistence type="inferred from homology"/>
<dbReference type="RefSeq" id="XP_033377861.1">
    <property type="nucleotide sequence ID" value="XM_033523979.1"/>
</dbReference>
<dbReference type="GO" id="GO:0016705">
    <property type="term" value="F:oxidoreductase activity, acting on paired donors, with incorporation or reduction of molecular oxygen"/>
    <property type="evidence" value="ECO:0007669"/>
    <property type="project" value="InterPro"/>
</dbReference>
<dbReference type="GO" id="GO:0004497">
    <property type="term" value="F:monooxygenase activity"/>
    <property type="evidence" value="ECO:0007669"/>
    <property type="project" value="UniProtKB-KW"/>
</dbReference>
<evidence type="ECO:0000256" key="3">
    <source>
        <dbReference type="ARBA" id="ARBA00022723"/>
    </source>
</evidence>
<dbReference type="InterPro" id="IPR002403">
    <property type="entry name" value="Cyt_P450_E_grp-IV"/>
</dbReference>
<dbReference type="PROSITE" id="PS00086">
    <property type="entry name" value="CYTOCHROME_P450"/>
    <property type="match status" value="1"/>
</dbReference>
<evidence type="ECO:0000256" key="1">
    <source>
        <dbReference type="ARBA" id="ARBA00001971"/>
    </source>
</evidence>
<organism evidence="7 8">
    <name type="scientific">Aaosphaeria arxii CBS 175.79</name>
    <dbReference type="NCBI Taxonomy" id="1450172"/>
    <lineage>
        <taxon>Eukaryota</taxon>
        <taxon>Fungi</taxon>
        <taxon>Dikarya</taxon>
        <taxon>Ascomycota</taxon>
        <taxon>Pezizomycotina</taxon>
        <taxon>Dothideomycetes</taxon>
        <taxon>Pleosporomycetidae</taxon>
        <taxon>Pleosporales</taxon>
        <taxon>Pleosporales incertae sedis</taxon>
        <taxon>Aaosphaeria</taxon>
    </lineage>
</organism>
<dbReference type="Pfam" id="PF00067">
    <property type="entry name" value="p450"/>
    <property type="match status" value="1"/>
</dbReference>
<name>A0A6A5X989_9PLEO</name>
<dbReference type="InterPro" id="IPR001128">
    <property type="entry name" value="Cyt_P450"/>
</dbReference>
<accession>A0A6A5X989</accession>
<feature type="binding site" description="axial binding residue" evidence="5">
    <location>
        <position position="382"/>
    </location>
    <ligand>
        <name>heme</name>
        <dbReference type="ChEBI" id="CHEBI:30413"/>
    </ligand>
    <ligandPart>
        <name>Fe</name>
        <dbReference type="ChEBI" id="CHEBI:18248"/>
    </ligandPart>
</feature>
<dbReference type="SUPFAM" id="SSF48264">
    <property type="entry name" value="Cytochrome P450"/>
    <property type="match status" value="1"/>
</dbReference>
<feature type="non-terminal residue" evidence="7">
    <location>
        <position position="1"/>
    </location>
</feature>
<evidence type="ECO:0000256" key="4">
    <source>
        <dbReference type="ARBA" id="ARBA00023004"/>
    </source>
</evidence>
<dbReference type="OrthoDB" id="1470350at2759"/>
<evidence type="ECO:0000256" key="6">
    <source>
        <dbReference type="RuleBase" id="RU000461"/>
    </source>
</evidence>
<reference evidence="7" key="1">
    <citation type="journal article" date="2020" name="Stud. Mycol.">
        <title>101 Dothideomycetes genomes: a test case for predicting lifestyles and emergence of pathogens.</title>
        <authorList>
            <person name="Haridas S."/>
            <person name="Albert R."/>
            <person name="Binder M."/>
            <person name="Bloem J."/>
            <person name="Labutti K."/>
            <person name="Salamov A."/>
            <person name="Andreopoulos B."/>
            <person name="Baker S."/>
            <person name="Barry K."/>
            <person name="Bills G."/>
            <person name="Bluhm B."/>
            <person name="Cannon C."/>
            <person name="Castanera R."/>
            <person name="Culley D."/>
            <person name="Daum C."/>
            <person name="Ezra D."/>
            <person name="Gonzalez J."/>
            <person name="Henrissat B."/>
            <person name="Kuo A."/>
            <person name="Liang C."/>
            <person name="Lipzen A."/>
            <person name="Lutzoni F."/>
            <person name="Magnuson J."/>
            <person name="Mondo S."/>
            <person name="Nolan M."/>
            <person name="Ohm R."/>
            <person name="Pangilinan J."/>
            <person name="Park H.-J."/>
            <person name="Ramirez L."/>
            <person name="Alfaro M."/>
            <person name="Sun H."/>
            <person name="Tritt A."/>
            <person name="Yoshinaga Y."/>
            <person name="Zwiers L.-H."/>
            <person name="Turgeon B."/>
            <person name="Goodwin S."/>
            <person name="Spatafora J."/>
            <person name="Crous P."/>
            <person name="Grigoriev I."/>
        </authorList>
    </citation>
    <scope>NUCLEOTIDE SEQUENCE</scope>
    <source>
        <strain evidence="7">CBS 175.79</strain>
    </source>
</reference>
<dbReference type="GeneID" id="54281376"/>
<evidence type="ECO:0000313" key="7">
    <source>
        <dbReference type="EMBL" id="KAF2009522.1"/>
    </source>
</evidence>
<dbReference type="Proteomes" id="UP000799778">
    <property type="component" value="Unassembled WGS sequence"/>
</dbReference>
<dbReference type="InterPro" id="IPR017972">
    <property type="entry name" value="Cyt_P450_CS"/>
</dbReference>
<dbReference type="GO" id="GO:0005506">
    <property type="term" value="F:iron ion binding"/>
    <property type="evidence" value="ECO:0007669"/>
    <property type="project" value="InterPro"/>
</dbReference>
<dbReference type="InterPro" id="IPR053007">
    <property type="entry name" value="CYP450_monoxygenase_sec-met"/>
</dbReference>
<comment type="cofactor">
    <cofactor evidence="1 5">
        <name>heme</name>
        <dbReference type="ChEBI" id="CHEBI:30413"/>
    </cofactor>
</comment>
<sequence>KYRLPIYTLRLPGTRLYIVNTPQLISAVQKNFKALTFQAVTDKFSGLICGTSQEAQDVQKRLLDEWQAAANSAPSPSHTSYKALSPGESLDEMNRTMIQRLAKEVEIIVSGGEEKEVALFEWVKEAVGVATTDGVYGDKNPYRDAGFRRSFWFYEAGVPTLSLGVFPTIFAKPCLEARQRNALILEKYFTSGDYLHGATLTRNRFDWHIASGFPIPDVAKLEVGNGIAILANTVPTAFWAIYHIFSNPAVLSSIREEIIQHVETTTSPETSTTTKHIDISLLKTSSPLFLSSLKESMRLHSVGVGVRQVMTDTTISTPSLPPFLLKKGSLVIMPSQVQHSDPDLWGALDVNAFDIERFVPKAKLKGPNPVSFRAFGGGTTLCPGRHFAITEVLVLVAMLTLRFDIQPVAKGTAWKEMTTEKAPMTAAMPKPDDDVDVVLRQRDDDKGVKWVFNLSAGEKGIAIAAEDM</sequence>
<keyword evidence="5 6" id="KW-0349">Heme</keyword>
<protein>
    <submittedName>
        <fullName evidence="7">Cytochrome P450</fullName>
    </submittedName>
</protein>
<evidence type="ECO:0000256" key="5">
    <source>
        <dbReference type="PIRSR" id="PIRSR602403-1"/>
    </source>
</evidence>
<evidence type="ECO:0000256" key="2">
    <source>
        <dbReference type="ARBA" id="ARBA00010617"/>
    </source>
</evidence>
<dbReference type="GO" id="GO:0020037">
    <property type="term" value="F:heme binding"/>
    <property type="evidence" value="ECO:0007669"/>
    <property type="project" value="InterPro"/>
</dbReference>
<comment type="similarity">
    <text evidence="2 6">Belongs to the cytochrome P450 family.</text>
</comment>
<dbReference type="InterPro" id="IPR036396">
    <property type="entry name" value="Cyt_P450_sf"/>
</dbReference>
<dbReference type="Gene3D" id="1.10.630.10">
    <property type="entry name" value="Cytochrome P450"/>
    <property type="match status" value="1"/>
</dbReference>
<dbReference type="PANTHER" id="PTHR47582">
    <property type="entry name" value="P450, PUTATIVE (EUROFUNG)-RELATED"/>
    <property type="match status" value="1"/>
</dbReference>
<keyword evidence="3 5" id="KW-0479">Metal-binding</keyword>
<keyword evidence="8" id="KW-1185">Reference proteome</keyword>
<dbReference type="PANTHER" id="PTHR47582:SF1">
    <property type="entry name" value="P450, PUTATIVE (EUROFUNG)-RELATED"/>
    <property type="match status" value="1"/>
</dbReference>